<dbReference type="GO" id="GO:0051639">
    <property type="term" value="P:actin filament network formation"/>
    <property type="evidence" value="ECO:0007669"/>
    <property type="project" value="TreeGrafter"/>
</dbReference>
<proteinExistence type="predicted"/>
<dbReference type="InterPro" id="IPR001715">
    <property type="entry name" value="CH_dom"/>
</dbReference>
<feature type="domain" description="Calponin-homology (CH)" evidence="3">
    <location>
        <begin position="7"/>
        <end position="130"/>
    </location>
</feature>
<evidence type="ECO:0000313" key="4">
    <source>
        <dbReference type="EMBL" id="EST44518.1"/>
    </source>
</evidence>
<protein>
    <submittedName>
        <fullName evidence="4 5">Plastin</fullName>
    </submittedName>
</protein>
<dbReference type="EMBL" id="KI546115">
    <property type="protein sequence ID" value="EST44518.1"/>
    <property type="molecule type" value="Genomic_DNA"/>
</dbReference>
<dbReference type="VEuPathDB" id="GiardiaDB:SS50377_24632"/>
<dbReference type="GO" id="GO:0051017">
    <property type="term" value="P:actin filament bundle assembly"/>
    <property type="evidence" value="ECO:0007669"/>
    <property type="project" value="InterPro"/>
</dbReference>
<gene>
    <name evidence="4" type="ORF">SS50377_15516</name>
    <name evidence="5" type="ORF">SS50377_24632</name>
</gene>
<dbReference type="GO" id="GO:0005737">
    <property type="term" value="C:cytoplasm"/>
    <property type="evidence" value="ECO:0007669"/>
    <property type="project" value="TreeGrafter"/>
</dbReference>
<dbReference type="OrthoDB" id="431378at2759"/>
<dbReference type="PANTHER" id="PTHR19961">
    <property type="entry name" value="FIMBRIN/PLASTIN"/>
    <property type="match status" value="1"/>
</dbReference>
<dbReference type="GO" id="GO:0051015">
    <property type="term" value="F:actin filament binding"/>
    <property type="evidence" value="ECO:0007669"/>
    <property type="project" value="InterPro"/>
</dbReference>
<keyword evidence="2" id="KW-0009">Actin-binding</keyword>
<dbReference type="Pfam" id="PF00307">
    <property type="entry name" value="CH"/>
    <property type="match status" value="1"/>
</dbReference>
<dbReference type="SUPFAM" id="SSF47576">
    <property type="entry name" value="Calponin-homology domain, CH-domain"/>
    <property type="match status" value="1"/>
</dbReference>
<dbReference type="GO" id="GO:0005884">
    <property type="term" value="C:actin filament"/>
    <property type="evidence" value="ECO:0007669"/>
    <property type="project" value="TreeGrafter"/>
</dbReference>
<reference evidence="4 5" key="1">
    <citation type="journal article" date="2014" name="PLoS Genet.">
        <title>The Genome of Spironucleus salmonicida Highlights a Fish Pathogen Adapted to Fluctuating Environments.</title>
        <authorList>
            <person name="Xu F."/>
            <person name="Jerlstrom-Hultqvist J."/>
            <person name="Einarsson E."/>
            <person name="Astvaldsson A."/>
            <person name="Svard S.G."/>
            <person name="Andersson J.O."/>
        </authorList>
    </citation>
    <scope>NUCLEOTIDE SEQUENCE</scope>
    <source>
        <strain evidence="5">ATCC 50377</strain>
    </source>
</reference>
<dbReference type="InterPro" id="IPR039959">
    <property type="entry name" value="Fimbrin/Plastin"/>
</dbReference>
<accession>V6LJF9</accession>
<dbReference type="Proteomes" id="UP000018208">
    <property type="component" value="Unassembled WGS sequence"/>
</dbReference>
<dbReference type="PANTHER" id="PTHR19961:SF18">
    <property type="entry name" value="FI19014P1"/>
    <property type="match status" value="1"/>
</dbReference>
<sequence>MSHNISKEEIYSFTQYININLKKSSQCRKFLPISPDSDALFDVLWDSNGLILQQLIHMATKDQSSLISSFSTFKIPEKPNPFQTLQNLNCCIEGAKKIGCKIMGVSGDDFKEKKQYLVLAVLWQVIRRCLGVKIGAKSAIKDDEIEPVIIQWANGILGQSRELKDYGAPEVLNALMREVARQNLIEFASDEMDETAMLNQCFLIADELQIERFARVEDLKNRNGKIVLAFLAEVFSQVISQEIAIGQDSAIAQMKRISVVKSIKNGFQESVVFMSFKQGMLWDQSRASGFLDSTELCIFILTILDDLKIRNSDEFQSLQYSFLLPKLTEKEQLSLMLQTVKLLRDCLDQILFQNKVDIELFRILVTSLMVLVSDESNRVELLGISFGSTMNRLLMVSGNQKLIAPIFLFGNTMDMESNTVIYFDIFKSFYDQLDKNMLYKLNFTEFNAIIFSLQQIQLVDQTSQKLFLDYSFENMYKNISQYTIQDLSLFYNTLKNSSYGFDEMQKILESSIKNVVLVQTKDSSLGSLLKLQNINFLVILLAKYPELSLKYLQSSNIHIEAIKVVNNINYDNLQDSTYQREIYSSAYLLNAVRKALQLNSNDVFSNIDKQLRFVQDKFEELYVYLVENQLGNQSIRSTARYLVQGLLEIDDVIINKFMEYLETSAKSSSFTAFIQSMKDMEITAQYINSQQLVNTLNWVFAGLAKFQDIELVMKQSLQTLISLSVYSPQLIITSLGLTEITNTLIPWINESNILSLYLVLIQTLSSSPNASLPTFIVSFKILQRIPTQFSHILPQYYKTLQSLANSSKTAKYFQNYLGFWNNIIEHLSSGIIVARAVSACILKVVEAGYILFEQAQQINLFEKIELYGKGYHDEELNNNISKIIAFYVYYTNE</sequence>
<organism evidence="4">
    <name type="scientific">Spironucleus salmonicida</name>
    <dbReference type="NCBI Taxonomy" id="348837"/>
    <lineage>
        <taxon>Eukaryota</taxon>
        <taxon>Metamonada</taxon>
        <taxon>Diplomonadida</taxon>
        <taxon>Hexamitidae</taxon>
        <taxon>Hexamitinae</taxon>
        <taxon>Spironucleus</taxon>
    </lineage>
</organism>
<keyword evidence="6" id="KW-1185">Reference proteome</keyword>
<evidence type="ECO:0000256" key="1">
    <source>
        <dbReference type="ARBA" id="ARBA00022737"/>
    </source>
</evidence>
<keyword evidence="1" id="KW-0677">Repeat</keyword>
<dbReference type="Gene3D" id="1.10.418.10">
    <property type="entry name" value="Calponin-like domain"/>
    <property type="match status" value="1"/>
</dbReference>
<dbReference type="GO" id="GO:0032432">
    <property type="term" value="C:actin filament bundle"/>
    <property type="evidence" value="ECO:0007669"/>
    <property type="project" value="TreeGrafter"/>
</dbReference>
<dbReference type="AlphaFoldDB" id="V6LJF9"/>
<evidence type="ECO:0000259" key="3">
    <source>
        <dbReference type="PROSITE" id="PS50021"/>
    </source>
</evidence>
<evidence type="ECO:0000313" key="6">
    <source>
        <dbReference type="Proteomes" id="UP000018208"/>
    </source>
</evidence>
<evidence type="ECO:0000256" key="2">
    <source>
        <dbReference type="ARBA" id="ARBA00023203"/>
    </source>
</evidence>
<reference evidence="5" key="2">
    <citation type="submission" date="2020-12" db="EMBL/GenBank/DDBJ databases">
        <title>New Spironucleus salmonicida genome in near-complete chromosomes.</title>
        <authorList>
            <person name="Xu F."/>
            <person name="Kurt Z."/>
            <person name="Jimenez-Gonzalez A."/>
            <person name="Astvaldsson A."/>
            <person name="Andersson J.O."/>
            <person name="Svard S.G."/>
        </authorList>
    </citation>
    <scope>NUCLEOTIDE SEQUENCE</scope>
    <source>
        <strain evidence="5">ATCC 50377</strain>
    </source>
</reference>
<evidence type="ECO:0000313" key="5">
    <source>
        <dbReference type="EMBL" id="KAH0572521.1"/>
    </source>
</evidence>
<dbReference type="InterPro" id="IPR036872">
    <property type="entry name" value="CH_dom_sf"/>
</dbReference>
<dbReference type="EMBL" id="AUWU02000005">
    <property type="protein sequence ID" value="KAH0572521.1"/>
    <property type="molecule type" value="Genomic_DNA"/>
</dbReference>
<name>V6LJF9_9EUKA</name>
<dbReference type="PROSITE" id="PS50021">
    <property type="entry name" value="CH"/>
    <property type="match status" value="1"/>
</dbReference>